<name>A0AA90SQR2_9ACTN</name>
<dbReference type="InterPro" id="IPR036390">
    <property type="entry name" value="WH_DNA-bd_sf"/>
</dbReference>
<dbReference type="SUPFAM" id="SSF48008">
    <property type="entry name" value="GntR ligand-binding domain-like"/>
    <property type="match status" value="1"/>
</dbReference>
<keyword evidence="1" id="KW-0805">Transcription regulation</keyword>
<dbReference type="PANTHER" id="PTHR43537">
    <property type="entry name" value="TRANSCRIPTIONAL REGULATOR, GNTR FAMILY"/>
    <property type="match status" value="1"/>
</dbReference>
<protein>
    <submittedName>
        <fullName evidence="5">GntR family transcriptional regulator</fullName>
    </submittedName>
</protein>
<dbReference type="GO" id="GO:0003700">
    <property type="term" value="F:DNA-binding transcription factor activity"/>
    <property type="evidence" value="ECO:0007669"/>
    <property type="project" value="InterPro"/>
</dbReference>
<dbReference type="GO" id="GO:0003677">
    <property type="term" value="F:DNA binding"/>
    <property type="evidence" value="ECO:0007669"/>
    <property type="project" value="UniProtKB-KW"/>
</dbReference>
<organism evidence="5 6">
    <name type="scientific">Tsukamurella strandjordii</name>
    <dbReference type="NCBI Taxonomy" id="147577"/>
    <lineage>
        <taxon>Bacteria</taxon>
        <taxon>Bacillati</taxon>
        <taxon>Actinomycetota</taxon>
        <taxon>Actinomycetes</taxon>
        <taxon>Mycobacteriales</taxon>
        <taxon>Tsukamurellaceae</taxon>
        <taxon>Tsukamurella</taxon>
    </lineage>
</organism>
<accession>A0AA90SQR2</accession>
<evidence type="ECO:0000256" key="1">
    <source>
        <dbReference type="ARBA" id="ARBA00023015"/>
    </source>
</evidence>
<keyword evidence="2" id="KW-0238">DNA-binding</keyword>
<evidence type="ECO:0000256" key="2">
    <source>
        <dbReference type="ARBA" id="ARBA00023125"/>
    </source>
</evidence>
<dbReference type="Gene3D" id="1.20.120.530">
    <property type="entry name" value="GntR ligand-binding domain-like"/>
    <property type="match status" value="1"/>
</dbReference>
<dbReference type="RefSeq" id="WP_220657885.1">
    <property type="nucleotide sequence ID" value="NZ_CBCSFC010000014.1"/>
</dbReference>
<evidence type="ECO:0000256" key="3">
    <source>
        <dbReference type="ARBA" id="ARBA00023163"/>
    </source>
</evidence>
<dbReference type="Pfam" id="PF00392">
    <property type="entry name" value="GntR"/>
    <property type="match status" value="1"/>
</dbReference>
<dbReference type="Pfam" id="PF07729">
    <property type="entry name" value="FCD"/>
    <property type="match status" value="1"/>
</dbReference>
<evidence type="ECO:0000259" key="4">
    <source>
        <dbReference type="PROSITE" id="PS50949"/>
    </source>
</evidence>
<dbReference type="SMART" id="SM00895">
    <property type="entry name" value="FCD"/>
    <property type="match status" value="1"/>
</dbReference>
<dbReference type="PROSITE" id="PS50949">
    <property type="entry name" value="HTH_GNTR"/>
    <property type="match status" value="1"/>
</dbReference>
<dbReference type="InterPro" id="IPR008920">
    <property type="entry name" value="TF_FadR/GntR_C"/>
</dbReference>
<dbReference type="CDD" id="cd07377">
    <property type="entry name" value="WHTH_GntR"/>
    <property type="match status" value="1"/>
</dbReference>
<dbReference type="Proteomes" id="UP001178281">
    <property type="component" value="Unassembled WGS sequence"/>
</dbReference>
<evidence type="ECO:0000313" key="5">
    <source>
        <dbReference type="EMBL" id="MDP0398166.1"/>
    </source>
</evidence>
<dbReference type="InterPro" id="IPR011711">
    <property type="entry name" value="GntR_C"/>
</dbReference>
<dbReference type="AlphaFoldDB" id="A0AA90SQR2"/>
<feature type="domain" description="HTH gntR-type" evidence="4">
    <location>
        <begin position="8"/>
        <end position="75"/>
    </location>
</feature>
<sequence length="219" mass="23568">MDTERRRGHAAIGATEALRSAIVGGDLLPGERLREEPLAAELQVSRNTLREAMRVLAHEGLIVHAANRGATVTVPTVESIRDLYRVRRTVEVYTLRSADPGQPAAARMRTAVDTAMAAAARDDWRAVGTGDLEFHRAIVALADSPRLDAVLQSLLAELRLAFGVVDDARALHAPFLADNARILERFESGDSAGAASDLEDYLARSESLVVAAQAARAVR</sequence>
<dbReference type="Gene3D" id="1.10.10.10">
    <property type="entry name" value="Winged helix-like DNA-binding domain superfamily/Winged helix DNA-binding domain"/>
    <property type="match status" value="1"/>
</dbReference>
<keyword evidence="3" id="KW-0804">Transcription</keyword>
<gene>
    <name evidence="5" type="ORF">Q7X28_09520</name>
</gene>
<dbReference type="SUPFAM" id="SSF46785">
    <property type="entry name" value="Winged helix' DNA-binding domain"/>
    <property type="match status" value="1"/>
</dbReference>
<evidence type="ECO:0000313" key="6">
    <source>
        <dbReference type="Proteomes" id="UP001178281"/>
    </source>
</evidence>
<reference evidence="5" key="1">
    <citation type="submission" date="2023-08" db="EMBL/GenBank/DDBJ databases">
        <title>The draft genome of Tsukamurella strandjordii strain 050030.</title>
        <authorList>
            <person name="Zhao F."/>
            <person name="Feng Y."/>
            <person name="Zong Z."/>
        </authorList>
    </citation>
    <scope>NUCLEOTIDE SEQUENCE</scope>
    <source>
        <strain evidence="5">050030</strain>
    </source>
</reference>
<dbReference type="SMART" id="SM00345">
    <property type="entry name" value="HTH_GNTR"/>
    <property type="match status" value="1"/>
</dbReference>
<comment type="caution">
    <text evidence="5">The sequence shown here is derived from an EMBL/GenBank/DDBJ whole genome shotgun (WGS) entry which is preliminary data.</text>
</comment>
<proteinExistence type="predicted"/>
<dbReference type="PANTHER" id="PTHR43537:SF45">
    <property type="entry name" value="GNTR FAMILY REGULATORY PROTEIN"/>
    <property type="match status" value="1"/>
</dbReference>
<dbReference type="EMBL" id="JAUTIX010000003">
    <property type="protein sequence ID" value="MDP0398166.1"/>
    <property type="molecule type" value="Genomic_DNA"/>
</dbReference>
<keyword evidence="6" id="KW-1185">Reference proteome</keyword>
<dbReference type="PRINTS" id="PR00035">
    <property type="entry name" value="HTHGNTR"/>
</dbReference>
<dbReference type="InterPro" id="IPR000524">
    <property type="entry name" value="Tscrpt_reg_HTH_GntR"/>
</dbReference>
<dbReference type="InterPro" id="IPR036388">
    <property type="entry name" value="WH-like_DNA-bd_sf"/>
</dbReference>